<keyword evidence="1" id="KW-0433">Leucine-rich repeat</keyword>
<evidence type="ECO:0000256" key="3">
    <source>
        <dbReference type="SAM" id="MobiDB-lite"/>
    </source>
</evidence>
<dbReference type="GO" id="GO:0004672">
    <property type="term" value="F:protein kinase activity"/>
    <property type="evidence" value="ECO:0007669"/>
    <property type="project" value="InterPro"/>
</dbReference>
<evidence type="ECO:0000259" key="5">
    <source>
        <dbReference type="PROSITE" id="PS50011"/>
    </source>
</evidence>
<accession>A0A9N9CYC9</accession>
<dbReference type="Gene3D" id="1.10.510.10">
    <property type="entry name" value="Transferase(Phosphotransferase) domain 1"/>
    <property type="match status" value="1"/>
</dbReference>
<keyword evidence="2" id="KW-0677">Repeat</keyword>
<dbReference type="AlphaFoldDB" id="A0A9N9CYC9"/>
<dbReference type="GO" id="GO:0005524">
    <property type="term" value="F:ATP binding"/>
    <property type="evidence" value="ECO:0007669"/>
    <property type="project" value="InterPro"/>
</dbReference>
<feature type="compositionally biased region" description="Polar residues" evidence="3">
    <location>
        <begin position="1"/>
        <end position="17"/>
    </location>
</feature>
<evidence type="ECO:0000256" key="4">
    <source>
        <dbReference type="SAM" id="Phobius"/>
    </source>
</evidence>
<gene>
    <name evidence="6" type="ORF">ALEPTO_LOCUS8792</name>
</gene>
<dbReference type="GO" id="GO:0005737">
    <property type="term" value="C:cytoplasm"/>
    <property type="evidence" value="ECO:0007669"/>
    <property type="project" value="TreeGrafter"/>
</dbReference>
<feature type="transmembrane region" description="Helical" evidence="4">
    <location>
        <begin position="100"/>
        <end position="121"/>
    </location>
</feature>
<sequence length="615" mass="70687">MNQLQSEITQLESNPAKNQAELESKRKKLKELQDREKTLTKSLPLNTQITILQKEIKQLENKSTRTKAEEALLSEKKKQLEELLKKQQVANNAKPTDKTALYIGLAIGAVVLIGLVVILNYPKEKRSQVEEIYLTEPNLEGELDLEDFTYKNYIDGANVKVYISLQVDETKLTFKNKPERTKISLVNAERDINYHYPTKKAREKTTKLDIEAFLTEAVNLEKLHLNNNKFTGSLDYLSNLKQLKELKLSNTDLNEVNIEQLPRSLEKIEYSTDKRPDCKLTEIVSQLEKYEKYEKDEQGQPKLLAEGGFIVVLKSITNSQNITLEFLNEIANTKLVDDDYRVVKCHGISQDPVTKNYLMVISYEEGGNLRQILQNNKGLSLRDKIYNLRTIANGLNVIHEQNLVHRDFHSGNIVGRFRITDLGLCQPVNYQKKVGQIFGVLPYIAPEVLQGQPYTQASDIYSWGIIAYEYLAQAYPYADKNLNDTGLALEVCNGLRPEIDKVPLPHWYEEILYENKEKTEFYHQYQALEQEYHTFSQNTPYQIHPTAITHSKAINTQQITQLLQKIKPTSNLEAIIEIPETSYSLEDDFGLDELNLEDTQTEQETTTSQIQIPPK</sequence>
<feature type="domain" description="Protein kinase" evidence="5">
    <location>
        <begin position="287"/>
        <end position="536"/>
    </location>
</feature>
<keyword evidence="4" id="KW-1133">Transmembrane helix</keyword>
<evidence type="ECO:0000313" key="7">
    <source>
        <dbReference type="Proteomes" id="UP000789508"/>
    </source>
</evidence>
<dbReference type="SUPFAM" id="SSF52047">
    <property type="entry name" value="RNI-like"/>
    <property type="match status" value="1"/>
</dbReference>
<evidence type="ECO:0000256" key="1">
    <source>
        <dbReference type="ARBA" id="ARBA00022614"/>
    </source>
</evidence>
<dbReference type="Pfam" id="PF00069">
    <property type="entry name" value="Pkinase"/>
    <property type="match status" value="1"/>
</dbReference>
<keyword evidence="4" id="KW-0472">Membrane</keyword>
<dbReference type="InterPro" id="IPR000719">
    <property type="entry name" value="Prot_kinase_dom"/>
</dbReference>
<evidence type="ECO:0000256" key="2">
    <source>
        <dbReference type="ARBA" id="ARBA00022737"/>
    </source>
</evidence>
<dbReference type="Proteomes" id="UP000789508">
    <property type="component" value="Unassembled WGS sequence"/>
</dbReference>
<dbReference type="PROSITE" id="PS51450">
    <property type="entry name" value="LRR"/>
    <property type="match status" value="1"/>
</dbReference>
<proteinExistence type="predicted"/>
<organism evidence="6 7">
    <name type="scientific">Ambispora leptoticha</name>
    <dbReference type="NCBI Taxonomy" id="144679"/>
    <lineage>
        <taxon>Eukaryota</taxon>
        <taxon>Fungi</taxon>
        <taxon>Fungi incertae sedis</taxon>
        <taxon>Mucoromycota</taxon>
        <taxon>Glomeromycotina</taxon>
        <taxon>Glomeromycetes</taxon>
        <taxon>Archaeosporales</taxon>
        <taxon>Ambisporaceae</taxon>
        <taxon>Ambispora</taxon>
    </lineage>
</organism>
<dbReference type="Gene3D" id="3.80.10.10">
    <property type="entry name" value="Ribonuclease Inhibitor"/>
    <property type="match status" value="1"/>
</dbReference>
<dbReference type="EMBL" id="CAJVPS010005607">
    <property type="protein sequence ID" value="CAG8616801.1"/>
    <property type="molecule type" value="Genomic_DNA"/>
</dbReference>
<evidence type="ECO:0000313" key="6">
    <source>
        <dbReference type="EMBL" id="CAG8616801.1"/>
    </source>
</evidence>
<reference evidence="6" key="1">
    <citation type="submission" date="2021-06" db="EMBL/GenBank/DDBJ databases">
        <authorList>
            <person name="Kallberg Y."/>
            <person name="Tangrot J."/>
            <person name="Rosling A."/>
        </authorList>
    </citation>
    <scope>NUCLEOTIDE SEQUENCE</scope>
    <source>
        <strain evidence="6">FL130A</strain>
    </source>
</reference>
<dbReference type="GO" id="GO:0007165">
    <property type="term" value="P:signal transduction"/>
    <property type="evidence" value="ECO:0007669"/>
    <property type="project" value="TreeGrafter"/>
</dbReference>
<dbReference type="PROSITE" id="PS50011">
    <property type="entry name" value="PROTEIN_KINASE_DOM"/>
    <property type="match status" value="1"/>
</dbReference>
<name>A0A9N9CYC9_9GLOM</name>
<keyword evidence="7" id="KW-1185">Reference proteome</keyword>
<dbReference type="PANTHER" id="PTHR23257">
    <property type="entry name" value="SERINE-THREONINE PROTEIN KINASE"/>
    <property type="match status" value="1"/>
</dbReference>
<protein>
    <submittedName>
        <fullName evidence="6">185_t:CDS:1</fullName>
    </submittedName>
</protein>
<dbReference type="SUPFAM" id="SSF56112">
    <property type="entry name" value="Protein kinase-like (PK-like)"/>
    <property type="match status" value="1"/>
</dbReference>
<dbReference type="InterPro" id="IPR050167">
    <property type="entry name" value="Ser_Thr_protein_kinase"/>
</dbReference>
<keyword evidence="4" id="KW-0812">Transmembrane</keyword>
<dbReference type="PANTHER" id="PTHR23257:SF974">
    <property type="entry name" value="RECEPTOR-INTERACTING SERINE_THREONINE-PROTEIN KINASE 3"/>
    <property type="match status" value="1"/>
</dbReference>
<dbReference type="OrthoDB" id="544350at2759"/>
<dbReference type="InterPro" id="IPR011009">
    <property type="entry name" value="Kinase-like_dom_sf"/>
</dbReference>
<dbReference type="InterPro" id="IPR032675">
    <property type="entry name" value="LRR_dom_sf"/>
</dbReference>
<feature type="region of interest" description="Disordered" evidence="3">
    <location>
        <begin position="1"/>
        <end position="24"/>
    </location>
</feature>
<comment type="caution">
    <text evidence="6">The sequence shown here is derived from an EMBL/GenBank/DDBJ whole genome shotgun (WGS) entry which is preliminary data.</text>
</comment>
<dbReference type="InterPro" id="IPR001611">
    <property type="entry name" value="Leu-rich_rpt"/>
</dbReference>